<dbReference type="EMBL" id="BOOW01000018">
    <property type="protein sequence ID" value="GII92651.1"/>
    <property type="molecule type" value="Genomic_DNA"/>
</dbReference>
<organism evidence="1 2">
    <name type="scientific">Sinosporangium siamense</name>
    <dbReference type="NCBI Taxonomy" id="1367973"/>
    <lineage>
        <taxon>Bacteria</taxon>
        <taxon>Bacillati</taxon>
        <taxon>Actinomycetota</taxon>
        <taxon>Actinomycetes</taxon>
        <taxon>Streptosporangiales</taxon>
        <taxon>Streptosporangiaceae</taxon>
        <taxon>Sinosporangium</taxon>
    </lineage>
</organism>
<dbReference type="RefSeq" id="WP_204025624.1">
    <property type="nucleotide sequence ID" value="NZ_BOOW01000018.1"/>
</dbReference>
<protein>
    <recommendedName>
        <fullName evidence="3">Asp23/Gls24 family envelope stress response protein</fullName>
    </recommendedName>
</protein>
<evidence type="ECO:0008006" key="3">
    <source>
        <dbReference type="Google" id="ProtNLM"/>
    </source>
</evidence>
<keyword evidence="2" id="KW-1185">Reference proteome</keyword>
<name>A0A919RIK9_9ACTN</name>
<gene>
    <name evidence="1" type="ORF">Ssi02_28820</name>
</gene>
<reference evidence="1" key="1">
    <citation type="submission" date="2021-01" db="EMBL/GenBank/DDBJ databases">
        <title>Whole genome shotgun sequence of Sinosporangium siamense NBRC 109515.</title>
        <authorList>
            <person name="Komaki H."/>
            <person name="Tamura T."/>
        </authorList>
    </citation>
    <scope>NUCLEOTIDE SEQUENCE</scope>
    <source>
        <strain evidence="1">NBRC 109515</strain>
    </source>
</reference>
<evidence type="ECO:0000313" key="2">
    <source>
        <dbReference type="Proteomes" id="UP000606172"/>
    </source>
</evidence>
<evidence type="ECO:0000313" key="1">
    <source>
        <dbReference type="EMBL" id="GII92651.1"/>
    </source>
</evidence>
<comment type="caution">
    <text evidence="1">The sequence shown here is derived from an EMBL/GenBank/DDBJ whole genome shotgun (WGS) entry which is preliminary data.</text>
</comment>
<proteinExistence type="predicted"/>
<sequence>MPAKTPAHEIADRVRQCPDVEGLSGGPFGVVATYLPGETVPGVAIRDDEVEISIVAKAGRPLPEIAGEVREAIKELTGGRAVNIHIGGLK</sequence>
<accession>A0A919RIK9</accession>
<dbReference type="AlphaFoldDB" id="A0A919RIK9"/>
<dbReference type="Proteomes" id="UP000606172">
    <property type="component" value="Unassembled WGS sequence"/>
</dbReference>